<organism evidence="2 3">
    <name type="scientific">Pterulicium gracile</name>
    <dbReference type="NCBI Taxonomy" id="1884261"/>
    <lineage>
        <taxon>Eukaryota</taxon>
        <taxon>Fungi</taxon>
        <taxon>Dikarya</taxon>
        <taxon>Basidiomycota</taxon>
        <taxon>Agaricomycotina</taxon>
        <taxon>Agaricomycetes</taxon>
        <taxon>Agaricomycetidae</taxon>
        <taxon>Agaricales</taxon>
        <taxon>Pleurotineae</taxon>
        <taxon>Pterulaceae</taxon>
        <taxon>Pterulicium</taxon>
    </lineage>
</organism>
<feature type="region of interest" description="Disordered" evidence="1">
    <location>
        <begin position="23"/>
        <end position="45"/>
    </location>
</feature>
<dbReference type="EMBL" id="ML178816">
    <property type="protein sequence ID" value="TFL05744.1"/>
    <property type="molecule type" value="Genomic_DNA"/>
</dbReference>
<gene>
    <name evidence="2" type="ORF">BDV98DRAFT_233175</name>
</gene>
<evidence type="ECO:0000256" key="1">
    <source>
        <dbReference type="SAM" id="MobiDB-lite"/>
    </source>
</evidence>
<evidence type="ECO:0000313" key="2">
    <source>
        <dbReference type="EMBL" id="TFL05744.1"/>
    </source>
</evidence>
<protein>
    <submittedName>
        <fullName evidence="2">Uncharacterized protein</fullName>
    </submittedName>
</protein>
<evidence type="ECO:0000313" key="3">
    <source>
        <dbReference type="Proteomes" id="UP000305067"/>
    </source>
</evidence>
<name>A0A5C3R4C9_9AGAR</name>
<dbReference type="Proteomes" id="UP000305067">
    <property type="component" value="Unassembled WGS sequence"/>
</dbReference>
<keyword evidence="3" id="KW-1185">Reference proteome</keyword>
<accession>A0A5C3R4C9</accession>
<proteinExistence type="predicted"/>
<dbReference type="AlphaFoldDB" id="A0A5C3R4C9"/>
<reference evidence="2 3" key="1">
    <citation type="journal article" date="2019" name="Nat. Ecol. Evol.">
        <title>Megaphylogeny resolves global patterns of mushroom evolution.</title>
        <authorList>
            <person name="Varga T."/>
            <person name="Krizsan K."/>
            <person name="Foldi C."/>
            <person name="Dima B."/>
            <person name="Sanchez-Garcia M."/>
            <person name="Sanchez-Ramirez S."/>
            <person name="Szollosi G.J."/>
            <person name="Szarkandi J.G."/>
            <person name="Papp V."/>
            <person name="Albert L."/>
            <person name="Andreopoulos W."/>
            <person name="Angelini C."/>
            <person name="Antonin V."/>
            <person name="Barry K.W."/>
            <person name="Bougher N.L."/>
            <person name="Buchanan P."/>
            <person name="Buyck B."/>
            <person name="Bense V."/>
            <person name="Catcheside P."/>
            <person name="Chovatia M."/>
            <person name="Cooper J."/>
            <person name="Damon W."/>
            <person name="Desjardin D."/>
            <person name="Finy P."/>
            <person name="Geml J."/>
            <person name="Haridas S."/>
            <person name="Hughes K."/>
            <person name="Justo A."/>
            <person name="Karasinski D."/>
            <person name="Kautmanova I."/>
            <person name="Kiss B."/>
            <person name="Kocsube S."/>
            <person name="Kotiranta H."/>
            <person name="LaButti K.M."/>
            <person name="Lechner B.E."/>
            <person name="Liimatainen K."/>
            <person name="Lipzen A."/>
            <person name="Lukacs Z."/>
            <person name="Mihaltcheva S."/>
            <person name="Morgado L.N."/>
            <person name="Niskanen T."/>
            <person name="Noordeloos M.E."/>
            <person name="Ohm R.A."/>
            <person name="Ortiz-Santana B."/>
            <person name="Ovrebo C."/>
            <person name="Racz N."/>
            <person name="Riley R."/>
            <person name="Savchenko A."/>
            <person name="Shiryaev A."/>
            <person name="Soop K."/>
            <person name="Spirin V."/>
            <person name="Szebenyi C."/>
            <person name="Tomsovsky M."/>
            <person name="Tulloss R.E."/>
            <person name="Uehling J."/>
            <person name="Grigoriev I.V."/>
            <person name="Vagvolgyi C."/>
            <person name="Papp T."/>
            <person name="Martin F.M."/>
            <person name="Miettinen O."/>
            <person name="Hibbett D.S."/>
            <person name="Nagy L.G."/>
        </authorList>
    </citation>
    <scope>NUCLEOTIDE SEQUENCE [LARGE SCALE GENOMIC DNA]</scope>
    <source>
        <strain evidence="2 3">CBS 309.79</strain>
    </source>
</reference>
<sequence>MMPTDSRRLHLYLSAQRARVEEPLSRPTSSFEMCPAGRRQDFRPRRTDTERFLVLPLPF</sequence>